<gene>
    <name evidence="1" type="ORF">LTR37_004403</name>
</gene>
<name>A0ACC3NMT9_9PEZI</name>
<evidence type="ECO:0000313" key="2">
    <source>
        <dbReference type="Proteomes" id="UP001281147"/>
    </source>
</evidence>
<comment type="caution">
    <text evidence="1">The sequence shown here is derived from an EMBL/GenBank/DDBJ whole genome shotgun (WGS) entry which is preliminary data.</text>
</comment>
<evidence type="ECO:0000313" key="1">
    <source>
        <dbReference type="EMBL" id="KAK3719545.1"/>
    </source>
</evidence>
<protein>
    <submittedName>
        <fullName evidence="1">Uncharacterized protein</fullName>
    </submittedName>
</protein>
<organism evidence="1 2">
    <name type="scientific">Vermiconidia calcicola</name>
    <dbReference type="NCBI Taxonomy" id="1690605"/>
    <lineage>
        <taxon>Eukaryota</taxon>
        <taxon>Fungi</taxon>
        <taxon>Dikarya</taxon>
        <taxon>Ascomycota</taxon>
        <taxon>Pezizomycotina</taxon>
        <taxon>Dothideomycetes</taxon>
        <taxon>Dothideomycetidae</taxon>
        <taxon>Mycosphaerellales</taxon>
        <taxon>Extremaceae</taxon>
        <taxon>Vermiconidia</taxon>
    </lineage>
</organism>
<dbReference type="Proteomes" id="UP001281147">
    <property type="component" value="Unassembled WGS sequence"/>
</dbReference>
<keyword evidence="2" id="KW-1185">Reference proteome</keyword>
<reference evidence="1" key="1">
    <citation type="submission" date="2023-07" db="EMBL/GenBank/DDBJ databases">
        <title>Black Yeasts Isolated from many extreme environments.</title>
        <authorList>
            <person name="Coleine C."/>
            <person name="Stajich J.E."/>
            <person name="Selbmann L."/>
        </authorList>
    </citation>
    <scope>NUCLEOTIDE SEQUENCE</scope>
    <source>
        <strain evidence="1">CCFEE 5714</strain>
    </source>
</reference>
<sequence length="564" mass="62541">MAQTEEPIAGQKRGPGRPPKAAQPASKKTRLSTTEQIPLASPSTHSPAQEKAAAKKLPTKISDNRPLPTLSDPQSPSLPTSEYQSIAASAVLQSSLDRSRSKWIHDGVFERYWTKPESGKNARPPPPNNPELKWQKHKGPCRLRIEPHVFEAEVYVEEKPKPQVKQYVPPPPAGNGYGQPYGRPQQQSQYYQGRALPPIQHTQSPANTLPPITSMSPAPAVQQAPRVQQSPPQQTSTPTPQEKKASPDPVISMLATRASSDPELKTLMKEVATGNATQEQLKVFQGHIDELTRVINEKKKKEEEVEAAAQAAKEKQQQQQSEMIQYDGPADNVPMQRPPAYPIAHQQPTHPLHQQPQQAWTQLTQPVILAFTTPGATESRFLFPRHAILEPLSPQHLLASFIVTRRGTDPALFDPDKEYWQPITLMVEVAYNREHLLEHIKRWCRPAEEVRREMEAVMARCERIPKEAAYLALKLPVKGSAEAEDLPHVVVEDLGAGLVERKGGPNIKFVKEVKKKKKEGGVGANAPSAATEEQKDTPTTTTGMGEDGGRPRRTTRKSVRISES</sequence>
<proteinExistence type="predicted"/>
<dbReference type="EMBL" id="JAUTXU010000026">
    <property type="protein sequence ID" value="KAK3719545.1"/>
    <property type="molecule type" value="Genomic_DNA"/>
</dbReference>
<accession>A0ACC3NMT9</accession>